<dbReference type="GO" id="GO:0008784">
    <property type="term" value="F:alanine racemase activity"/>
    <property type="evidence" value="ECO:0007669"/>
    <property type="project" value="UniProtKB-UniRule"/>
</dbReference>
<feature type="active site" description="Proton acceptor; specific for D-alanine" evidence="4">
    <location>
        <position position="34"/>
    </location>
</feature>
<dbReference type="Gene3D" id="2.40.37.10">
    <property type="entry name" value="Lyase, Ornithine Decarboxylase, Chain A, domain 1"/>
    <property type="match status" value="1"/>
</dbReference>
<accession>A0A7W7ZF04</accession>
<dbReference type="SMART" id="SM01005">
    <property type="entry name" value="Ala_racemase_C"/>
    <property type="match status" value="1"/>
</dbReference>
<evidence type="ECO:0000313" key="9">
    <source>
        <dbReference type="Proteomes" id="UP000540989"/>
    </source>
</evidence>
<dbReference type="InterPro" id="IPR001608">
    <property type="entry name" value="Ala_racemase_N"/>
</dbReference>
<keyword evidence="3 4" id="KW-0413">Isomerase</keyword>
<reference evidence="8 9" key="1">
    <citation type="submission" date="2020-08" db="EMBL/GenBank/DDBJ databases">
        <title>Genomic Encyclopedia of Type Strains, Phase IV (KMG-V): Genome sequencing to study the core and pangenomes of soil and plant-associated prokaryotes.</title>
        <authorList>
            <person name="Whitman W."/>
        </authorList>
    </citation>
    <scope>NUCLEOTIDE SEQUENCE [LARGE SCALE GENOMIC DNA]</scope>
    <source>
        <strain evidence="8 9">M8UP14</strain>
    </source>
</reference>
<organism evidence="8 9">
    <name type="scientific">Granulicella aggregans</name>
    <dbReference type="NCBI Taxonomy" id="474949"/>
    <lineage>
        <taxon>Bacteria</taxon>
        <taxon>Pseudomonadati</taxon>
        <taxon>Acidobacteriota</taxon>
        <taxon>Terriglobia</taxon>
        <taxon>Terriglobales</taxon>
        <taxon>Acidobacteriaceae</taxon>
        <taxon>Granulicella</taxon>
    </lineage>
</organism>
<evidence type="ECO:0000256" key="4">
    <source>
        <dbReference type="HAMAP-Rule" id="MF_01201"/>
    </source>
</evidence>
<evidence type="ECO:0000259" key="7">
    <source>
        <dbReference type="SMART" id="SM01005"/>
    </source>
</evidence>
<dbReference type="GO" id="GO:0005829">
    <property type="term" value="C:cytosol"/>
    <property type="evidence" value="ECO:0007669"/>
    <property type="project" value="TreeGrafter"/>
</dbReference>
<dbReference type="CDD" id="cd00430">
    <property type="entry name" value="PLPDE_III_AR"/>
    <property type="match status" value="1"/>
</dbReference>
<dbReference type="HAMAP" id="MF_01201">
    <property type="entry name" value="Ala_racemase"/>
    <property type="match status" value="1"/>
</dbReference>
<comment type="catalytic activity">
    <reaction evidence="4">
        <text>L-alanine = D-alanine</text>
        <dbReference type="Rhea" id="RHEA:20249"/>
        <dbReference type="ChEBI" id="CHEBI:57416"/>
        <dbReference type="ChEBI" id="CHEBI:57972"/>
        <dbReference type="EC" id="5.1.1.1"/>
    </reaction>
</comment>
<dbReference type="PANTHER" id="PTHR30511">
    <property type="entry name" value="ALANINE RACEMASE"/>
    <property type="match status" value="1"/>
</dbReference>
<dbReference type="EMBL" id="JACHIP010000004">
    <property type="protein sequence ID" value="MBB5058151.1"/>
    <property type="molecule type" value="Genomic_DNA"/>
</dbReference>
<dbReference type="Gene3D" id="3.20.20.10">
    <property type="entry name" value="Alanine racemase"/>
    <property type="match status" value="1"/>
</dbReference>
<dbReference type="SUPFAM" id="SSF51419">
    <property type="entry name" value="PLP-binding barrel"/>
    <property type="match status" value="1"/>
</dbReference>
<protein>
    <recommendedName>
        <fullName evidence="4">Alanine racemase</fullName>
        <ecNumber evidence="4">5.1.1.1</ecNumber>
    </recommendedName>
</protein>
<feature type="binding site" evidence="4 6">
    <location>
        <position position="142"/>
    </location>
    <ligand>
        <name>substrate</name>
    </ligand>
</feature>
<dbReference type="RefSeq" id="WP_184217614.1">
    <property type="nucleotide sequence ID" value="NZ_JACHIP010000004.1"/>
</dbReference>
<dbReference type="InterPro" id="IPR029066">
    <property type="entry name" value="PLP-binding_barrel"/>
</dbReference>
<dbReference type="PANTHER" id="PTHR30511:SF0">
    <property type="entry name" value="ALANINE RACEMASE, CATABOLIC-RELATED"/>
    <property type="match status" value="1"/>
</dbReference>
<evidence type="ECO:0000256" key="3">
    <source>
        <dbReference type="ARBA" id="ARBA00023235"/>
    </source>
</evidence>
<dbReference type="GO" id="GO:0030170">
    <property type="term" value="F:pyridoxal phosphate binding"/>
    <property type="evidence" value="ECO:0007669"/>
    <property type="project" value="UniProtKB-UniRule"/>
</dbReference>
<comment type="function">
    <text evidence="4">Catalyzes the interconversion of L-alanine and D-alanine. May also act on other amino acids.</text>
</comment>
<dbReference type="InterPro" id="IPR009006">
    <property type="entry name" value="Ala_racemase/Decarboxylase_C"/>
</dbReference>
<feature type="active site" description="Proton acceptor; specific for L-alanine" evidence="4">
    <location>
        <position position="302"/>
    </location>
</feature>
<evidence type="ECO:0000256" key="6">
    <source>
        <dbReference type="PIRSR" id="PIRSR600821-52"/>
    </source>
</evidence>
<dbReference type="GO" id="GO:0030632">
    <property type="term" value="P:D-alanine biosynthetic process"/>
    <property type="evidence" value="ECO:0007669"/>
    <property type="project" value="UniProtKB-UniRule"/>
</dbReference>
<dbReference type="Proteomes" id="UP000540989">
    <property type="component" value="Unassembled WGS sequence"/>
</dbReference>
<dbReference type="UniPathway" id="UPA00042">
    <property type="reaction ID" value="UER00497"/>
</dbReference>
<dbReference type="InterPro" id="IPR020622">
    <property type="entry name" value="Ala_racemase_pyridoxalP-BS"/>
</dbReference>
<gene>
    <name evidence="8" type="ORF">HDF16_002865</name>
</gene>
<keyword evidence="9" id="KW-1185">Reference proteome</keyword>
<evidence type="ECO:0000256" key="1">
    <source>
        <dbReference type="ARBA" id="ARBA00001933"/>
    </source>
</evidence>
<feature type="domain" description="Alanine racemase C-terminal" evidence="7">
    <location>
        <begin position="281"/>
        <end position="406"/>
    </location>
</feature>
<name>A0A7W7ZF04_9BACT</name>
<dbReference type="Pfam" id="PF00842">
    <property type="entry name" value="Ala_racemase_C"/>
    <property type="match status" value="1"/>
</dbReference>
<dbReference type="Pfam" id="PF01168">
    <property type="entry name" value="Ala_racemase_N"/>
    <property type="match status" value="1"/>
</dbReference>
<dbReference type="SUPFAM" id="SSF50621">
    <property type="entry name" value="Alanine racemase C-terminal domain-like"/>
    <property type="match status" value="1"/>
</dbReference>
<sequence>MKIWTEISAEHLAANFAAISAVITAETTLLAVVKANAYGHGISPCAPILASAGAQWLGVTDATEGARVRSVLREAGIPDATQPDILVMSATAALPHEAEAIIHNRLTPVVSSLNQLAHLREAAASASEPLPIHLEIDTGMSRQGISLGDNLNAFLNLIAASPHLRLSGIMTHFADTEVAHSVQTAFQRIAFEQAVATVTARGLRPDWIHVGNSSYIDNDDRESNGTSESNENKEGWLLWLAALAHRAGARPMVRSGLALYGHLLPIEGASRPAIHSLVRPVLTWKTRVLAINDVPNCHLVGYNGTWRATHPMRLALLPAGYADGLRRELSSTNDRPGGWVMIHGQRAPIIGRISMNLTSVDITAIPNVAEGDEVTLLGEGISAEDHARLAHTIPYEILCGIRASPK</sequence>
<dbReference type="EC" id="5.1.1.1" evidence="4"/>
<comment type="similarity">
    <text evidence="4">Belongs to the alanine racemase family.</text>
</comment>
<evidence type="ECO:0000256" key="2">
    <source>
        <dbReference type="ARBA" id="ARBA00022898"/>
    </source>
</evidence>
<evidence type="ECO:0000256" key="5">
    <source>
        <dbReference type="PIRSR" id="PIRSR600821-50"/>
    </source>
</evidence>
<dbReference type="AlphaFoldDB" id="A0A7W7ZF04"/>
<evidence type="ECO:0000313" key="8">
    <source>
        <dbReference type="EMBL" id="MBB5058151.1"/>
    </source>
</evidence>
<comment type="caution">
    <text evidence="8">The sequence shown here is derived from an EMBL/GenBank/DDBJ whole genome shotgun (WGS) entry which is preliminary data.</text>
</comment>
<comment type="pathway">
    <text evidence="4">Amino-acid biosynthesis; D-alanine biosynthesis; D-alanine from L-alanine: step 1/1.</text>
</comment>
<dbReference type="InterPro" id="IPR011079">
    <property type="entry name" value="Ala_racemase_C"/>
</dbReference>
<dbReference type="PROSITE" id="PS00395">
    <property type="entry name" value="ALANINE_RACEMASE"/>
    <property type="match status" value="1"/>
</dbReference>
<keyword evidence="2 4" id="KW-0663">Pyridoxal phosphate</keyword>
<comment type="cofactor">
    <cofactor evidence="1 4 5">
        <name>pyridoxal 5'-phosphate</name>
        <dbReference type="ChEBI" id="CHEBI:597326"/>
    </cofactor>
</comment>
<dbReference type="InterPro" id="IPR000821">
    <property type="entry name" value="Ala_racemase"/>
</dbReference>
<feature type="binding site" evidence="4 6">
    <location>
        <position position="355"/>
    </location>
    <ligand>
        <name>substrate</name>
    </ligand>
</feature>
<proteinExistence type="inferred from homology"/>
<feature type="modified residue" description="N6-(pyridoxal phosphate)lysine" evidence="4 5">
    <location>
        <position position="34"/>
    </location>
</feature>
<dbReference type="PRINTS" id="PR00992">
    <property type="entry name" value="ALARACEMASE"/>
</dbReference>